<evidence type="ECO:0000256" key="1">
    <source>
        <dbReference type="SAM" id="MobiDB-lite"/>
    </source>
</evidence>
<evidence type="ECO:0000313" key="2">
    <source>
        <dbReference type="EMBL" id="VAX40585.1"/>
    </source>
</evidence>
<feature type="region of interest" description="Disordered" evidence="1">
    <location>
        <begin position="182"/>
        <end position="203"/>
    </location>
</feature>
<proteinExistence type="predicted"/>
<protein>
    <submittedName>
        <fullName evidence="2">Uncharacterized protein</fullName>
    </submittedName>
</protein>
<name>A0A3B1E427_9ZZZZ</name>
<dbReference type="AlphaFoldDB" id="A0A3B1E427"/>
<feature type="non-terminal residue" evidence="2">
    <location>
        <position position="1"/>
    </location>
</feature>
<sequence length="203" mass="22386">GVFLGVLVGVLVGAGCTSVIYDSNPEGPTAQLEEEPDFASYTVQNLLAESIGWAVENYPPSDEEAGGWIAINLPRGLTREQYITVAEQIGPRAAPITPELEKELPVYHIGWVWMRGDHARVDVFRPVYVLSRGDEVVYQAITLHMTRRFASWRVERTQPWEMGVVALPPVYYLPEDEAEEMGMGDDAGSPIEHEVLDASGSEG</sequence>
<reference evidence="2" key="1">
    <citation type="submission" date="2018-06" db="EMBL/GenBank/DDBJ databases">
        <authorList>
            <person name="Zhirakovskaya E."/>
        </authorList>
    </citation>
    <scope>NUCLEOTIDE SEQUENCE</scope>
</reference>
<accession>A0A3B1E427</accession>
<dbReference type="EMBL" id="UOGK01000413">
    <property type="protein sequence ID" value="VAX40585.1"/>
    <property type="molecule type" value="Genomic_DNA"/>
</dbReference>
<gene>
    <name evidence="2" type="ORF">MNBD_PLANCTO03-2238</name>
</gene>
<organism evidence="2">
    <name type="scientific">hydrothermal vent metagenome</name>
    <dbReference type="NCBI Taxonomy" id="652676"/>
    <lineage>
        <taxon>unclassified sequences</taxon>
        <taxon>metagenomes</taxon>
        <taxon>ecological metagenomes</taxon>
    </lineage>
</organism>